<reference evidence="14" key="3">
    <citation type="submission" date="2025-09" db="UniProtKB">
        <authorList>
            <consortium name="Ensembl"/>
        </authorList>
    </citation>
    <scope>IDENTIFICATION</scope>
    <source>
        <strain evidence="14">Hd-rR</strain>
    </source>
</reference>
<dbReference type="OrthoDB" id="6513042at2759"/>
<evidence type="ECO:0000256" key="2">
    <source>
        <dbReference type="ARBA" id="ARBA00005601"/>
    </source>
</evidence>
<keyword evidence="10" id="KW-0943">RNA-mediated gene silencing</keyword>
<evidence type="ECO:0000256" key="10">
    <source>
        <dbReference type="ARBA" id="ARBA00023158"/>
    </source>
</evidence>
<keyword evidence="9" id="KW-0694">RNA-binding</keyword>
<dbReference type="InterPro" id="IPR049080">
    <property type="entry name" value="MOV-10-like_beta-barrel"/>
</dbReference>
<comment type="catalytic activity">
    <reaction evidence="11">
        <text>ATP + H2O = ADP + phosphate + H(+)</text>
        <dbReference type="Rhea" id="RHEA:13065"/>
        <dbReference type="ChEBI" id="CHEBI:15377"/>
        <dbReference type="ChEBI" id="CHEBI:15378"/>
        <dbReference type="ChEBI" id="CHEBI:30616"/>
        <dbReference type="ChEBI" id="CHEBI:43474"/>
        <dbReference type="ChEBI" id="CHEBI:456216"/>
        <dbReference type="EC" id="3.6.4.13"/>
    </reaction>
</comment>
<dbReference type="InterPro" id="IPR014001">
    <property type="entry name" value="Helicase_ATP-bd"/>
</dbReference>
<name>A0A3B3HKE8_ORYLA</name>
<dbReference type="AlphaFoldDB" id="A0A3B3HKE8"/>
<dbReference type="CDD" id="cd18038">
    <property type="entry name" value="DEXXQc_Helz-like"/>
    <property type="match status" value="1"/>
</dbReference>
<dbReference type="GO" id="GO:0005829">
    <property type="term" value="C:cytosol"/>
    <property type="evidence" value="ECO:0000318"/>
    <property type="project" value="GO_Central"/>
</dbReference>
<dbReference type="RefSeq" id="XP_020563437.1">
    <property type="nucleotide sequence ID" value="XM_020707778.2"/>
</dbReference>
<sequence>MSLPQDDEWETVPRRNLNKIVPDENQFANLAYSEIQDRIKWATLFQKNRQTEENHDVKIKVGYLKYQKSFSVTANDNKAVVSLKVSNWGHHSVYFSFETSEFWKSLFTFKDHRGKTFGTLERHCVNAGKIFTINVHFDSEHTGFYEVVFLFTFQTKEKPKEQFKMIRLIDVTRSTYKYMQLQLPQDPKSSEEVPQTSKTVPAKSENMNALKNVVVLQEFWLPREEGALEKAARELEQKPLNSENYARRFHMLLHLEELHLQESLDKYNQENVLVTAHKSNSETFTLKITGPSYNSSVVLSCCFVTLVPSDVDNKVYEGIVHDIREDRIFIKFLNEVPDRGVLRCGVTFKLNRMCLRMQHRAAAMAAERGPMDLLFPTRRLPRLLALNRPPRFEFNPEQQKAVTHILRRTAKPAAYLLCGPPGTGKTLTLVKAIMEIVKAQDINILVCAPSNSASDDICEKILKGLVDTDKVYRLYPLLHSIAKIPEILKKNCNLDQKKGTIKIPNKKSIMSRKILVTTLQTAGRLVTGGIPPKHYTYIFVDEAGQATETESMIPIAGLCDRSTCQVVLAGDPKQLGPVVISKTAEYHGLGVSLLERLMRDNDLYKPHEDFGFDSNFITKLLKNYRSHPAILKVPNDLFYGGELQPCARLSKLYNQLELLPKEGFPVVFHGVAGISQQEKGFSSFYNMAEIEVIKEYLKSLIQHLHRNNVSHVPPGEIGIISPYRKQVEKIQKAIQWDADLSKENLENVEVGTVDKFQGKEFSVILMSTVRCFPKLKHKQNFILGFIRDDRRFNVAMTRARSLLVVVGDPRLLATDKNWNTFIHYCLKAGAYRGFTLFDRGLTQDTPTVADAPTLSTA</sequence>
<organism evidence="14 15">
    <name type="scientific">Oryzias latipes</name>
    <name type="common">Japanese rice fish</name>
    <name type="synonym">Japanese killifish</name>
    <dbReference type="NCBI Taxonomy" id="8090"/>
    <lineage>
        <taxon>Eukaryota</taxon>
        <taxon>Metazoa</taxon>
        <taxon>Chordata</taxon>
        <taxon>Craniata</taxon>
        <taxon>Vertebrata</taxon>
        <taxon>Euteleostomi</taxon>
        <taxon>Actinopterygii</taxon>
        <taxon>Neopterygii</taxon>
        <taxon>Teleostei</taxon>
        <taxon>Neoteleostei</taxon>
        <taxon>Acanthomorphata</taxon>
        <taxon>Ovalentaria</taxon>
        <taxon>Atherinomorphae</taxon>
        <taxon>Beloniformes</taxon>
        <taxon>Adrianichthyidae</taxon>
        <taxon>Oryziinae</taxon>
        <taxon>Oryzias</taxon>
    </lineage>
</organism>
<evidence type="ECO:0000256" key="12">
    <source>
        <dbReference type="ARBA" id="ARBA00048432"/>
    </source>
</evidence>
<dbReference type="PANTHER" id="PTHR10887">
    <property type="entry name" value="DNA2/NAM7 HELICASE FAMILY"/>
    <property type="match status" value="1"/>
</dbReference>
<dbReference type="Ensembl" id="ENSORLT00000034865.1">
    <property type="protein sequence ID" value="ENSORLP00000032182.1"/>
    <property type="gene ID" value="ENSORLG00000023540.1"/>
</dbReference>
<dbReference type="InterPro" id="IPR041679">
    <property type="entry name" value="DNA2/NAM7-like_C"/>
</dbReference>
<keyword evidence="6" id="KW-0378">Hydrolase</keyword>
<dbReference type="KEGG" id="ola:101175667"/>
<evidence type="ECO:0000256" key="1">
    <source>
        <dbReference type="ARBA" id="ARBA00004201"/>
    </source>
</evidence>
<dbReference type="Pfam" id="PF13086">
    <property type="entry name" value="AAA_11"/>
    <property type="match status" value="2"/>
</dbReference>
<comment type="catalytic activity">
    <reaction evidence="12">
        <text>ATP + H2O = ADP + phosphate + H(+)</text>
        <dbReference type="Rhea" id="RHEA:13065"/>
        <dbReference type="ChEBI" id="CHEBI:15377"/>
        <dbReference type="ChEBI" id="CHEBI:15378"/>
        <dbReference type="ChEBI" id="CHEBI:30616"/>
        <dbReference type="ChEBI" id="CHEBI:43474"/>
        <dbReference type="ChEBI" id="CHEBI:456216"/>
        <dbReference type="EC" id="3.6.4.12"/>
    </reaction>
    <physiologicalReaction direction="left-to-right" evidence="12">
        <dbReference type="Rhea" id="RHEA:13066"/>
    </physiologicalReaction>
</comment>
<dbReference type="Pfam" id="PF21633">
    <property type="entry name" value="MOV-10_Ig-like"/>
    <property type="match status" value="1"/>
</dbReference>
<dbReference type="GO" id="GO:0005524">
    <property type="term" value="F:ATP binding"/>
    <property type="evidence" value="ECO:0007669"/>
    <property type="project" value="UniProtKB-KW"/>
</dbReference>
<evidence type="ECO:0000256" key="11">
    <source>
        <dbReference type="ARBA" id="ARBA00047984"/>
    </source>
</evidence>
<dbReference type="GO" id="GO:0016787">
    <property type="term" value="F:hydrolase activity"/>
    <property type="evidence" value="ECO:0007669"/>
    <property type="project" value="UniProtKB-KW"/>
</dbReference>
<dbReference type="CDD" id="cd18808">
    <property type="entry name" value="SF1_C_Upf1"/>
    <property type="match status" value="1"/>
</dbReference>
<dbReference type="SMART" id="SM00487">
    <property type="entry name" value="DEXDc"/>
    <property type="match status" value="1"/>
</dbReference>
<dbReference type="InterPro" id="IPR026122">
    <property type="entry name" value="MOV-10/SDE3_DEXXQ/H-box"/>
</dbReference>
<dbReference type="PANTHER" id="PTHR10887:SF419">
    <property type="entry name" value="RNA HELICASE MOV10L1"/>
    <property type="match status" value="1"/>
</dbReference>
<dbReference type="InterPro" id="IPR041677">
    <property type="entry name" value="DNA2/NAM7_AAA_11"/>
</dbReference>
<evidence type="ECO:0000313" key="14">
    <source>
        <dbReference type="Ensembl" id="ENSORLP00000032182.1"/>
    </source>
</evidence>
<evidence type="ECO:0000256" key="5">
    <source>
        <dbReference type="ARBA" id="ARBA00022741"/>
    </source>
</evidence>
<dbReference type="Gene3D" id="3.40.50.300">
    <property type="entry name" value="P-loop containing nucleotide triphosphate hydrolases"/>
    <property type="match status" value="2"/>
</dbReference>
<comment type="subcellular location">
    <subcellularLocation>
        <location evidence="1">Cytoplasm</location>
        <location evidence="1">P-body</location>
    </subcellularLocation>
</comment>
<dbReference type="InterPro" id="IPR049077">
    <property type="entry name" value="MOV-10_Ig-like"/>
</dbReference>
<evidence type="ECO:0000259" key="13">
    <source>
        <dbReference type="SMART" id="SM00487"/>
    </source>
</evidence>
<keyword evidence="5" id="KW-0547">Nucleotide-binding</keyword>
<dbReference type="GO" id="GO:0003723">
    <property type="term" value="F:RNA binding"/>
    <property type="evidence" value="ECO:0000318"/>
    <property type="project" value="GO_Central"/>
</dbReference>
<protein>
    <recommendedName>
        <fullName evidence="3">RNA helicase</fullName>
        <ecNumber evidence="3">3.6.4.13</ecNumber>
    </recommendedName>
</protein>
<gene>
    <name evidence="14" type="primary">LOC101175667</name>
</gene>
<evidence type="ECO:0000256" key="9">
    <source>
        <dbReference type="ARBA" id="ARBA00022884"/>
    </source>
</evidence>
<dbReference type="GeneTree" id="ENSGT00940000156024"/>
<dbReference type="Pfam" id="PF21634">
    <property type="entry name" value="MOV-10_beta-barrel"/>
    <property type="match status" value="1"/>
</dbReference>
<reference evidence="14" key="2">
    <citation type="submission" date="2025-08" db="UniProtKB">
        <authorList>
            <consortium name="Ensembl"/>
        </authorList>
    </citation>
    <scope>IDENTIFICATION</scope>
    <source>
        <strain evidence="14">Hd-rR</strain>
    </source>
</reference>
<dbReference type="GO" id="GO:0003678">
    <property type="term" value="F:DNA helicase activity"/>
    <property type="evidence" value="ECO:0007669"/>
    <property type="project" value="UniProtKB-EC"/>
</dbReference>
<dbReference type="GO" id="GO:0035194">
    <property type="term" value="P:regulatory ncRNA-mediated post-transcriptional gene silencing"/>
    <property type="evidence" value="ECO:0000318"/>
    <property type="project" value="GO_Central"/>
</dbReference>
<dbReference type="InterPro" id="IPR049079">
    <property type="entry name" value="Mov-10_helical"/>
</dbReference>
<evidence type="ECO:0000256" key="4">
    <source>
        <dbReference type="ARBA" id="ARBA00022490"/>
    </source>
</evidence>
<keyword evidence="4" id="KW-0963">Cytoplasm</keyword>
<dbReference type="RefSeq" id="XP_020563438.1">
    <property type="nucleotide sequence ID" value="XM_020707779.1"/>
</dbReference>
<accession>A0A3B3HKE8</accession>
<evidence type="ECO:0000256" key="3">
    <source>
        <dbReference type="ARBA" id="ARBA00012552"/>
    </source>
</evidence>
<evidence type="ECO:0000256" key="8">
    <source>
        <dbReference type="ARBA" id="ARBA00022840"/>
    </source>
</evidence>
<dbReference type="InParanoid" id="A0A3B3HKE8"/>
<dbReference type="GO" id="GO:0032574">
    <property type="term" value="F:5'-3' RNA helicase activity"/>
    <property type="evidence" value="ECO:0007669"/>
    <property type="project" value="InterPro"/>
</dbReference>
<evidence type="ECO:0000256" key="7">
    <source>
        <dbReference type="ARBA" id="ARBA00022806"/>
    </source>
</evidence>
<keyword evidence="15" id="KW-1185">Reference proteome</keyword>
<comment type="similarity">
    <text evidence="2">Belongs to the DNA2/NAM7 helicase family. SDE3 subfamily.</text>
</comment>
<dbReference type="STRING" id="8090.ENSORLP00000032182"/>
<feature type="domain" description="Helicase ATP-binding" evidence="13">
    <location>
        <begin position="390"/>
        <end position="608"/>
    </location>
</feature>
<dbReference type="SUPFAM" id="SSF52540">
    <property type="entry name" value="P-loop containing nucleoside triphosphate hydrolases"/>
    <property type="match status" value="1"/>
</dbReference>
<dbReference type="GO" id="GO:0043186">
    <property type="term" value="C:P granule"/>
    <property type="evidence" value="ECO:0000318"/>
    <property type="project" value="GO_Central"/>
</dbReference>
<dbReference type="GeneID" id="101175667"/>
<dbReference type="EC" id="3.6.4.13" evidence="3"/>
<dbReference type="FunFam" id="3.40.50.300:FF:000608">
    <property type="entry name" value="Mov10 RISC complex RNA helicase"/>
    <property type="match status" value="1"/>
</dbReference>
<dbReference type="Proteomes" id="UP000001038">
    <property type="component" value="Chromosome 12"/>
</dbReference>
<keyword evidence="7" id="KW-0347">Helicase</keyword>
<dbReference type="Pfam" id="PF21635">
    <property type="entry name" value="Mov-10_helical"/>
    <property type="match status" value="1"/>
</dbReference>
<reference evidence="14 15" key="1">
    <citation type="journal article" date="2007" name="Nature">
        <title>The medaka draft genome and insights into vertebrate genome evolution.</title>
        <authorList>
            <person name="Kasahara M."/>
            <person name="Naruse K."/>
            <person name="Sasaki S."/>
            <person name="Nakatani Y."/>
            <person name="Qu W."/>
            <person name="Ahsan B."/>
            <person name="Yamada T."/>
            <person name="Nagayasu Y."/>
            <person name="Doi K."/>
            <person name="Kasai Y."/>
            <person name="Jindo T."/>
            <person name="Kobayashi D."/>
            <person name="Shimada A."/>
            <person name="Toyoda A."/>
            <person name="Kuroki Y."/>
            <person name="Fujiyama A."/>
            <person name="Sasaki T."/>
            <person name="Shimizu A."/>
            <person name="Asakawa S."/>
            <person name="Shimizu N."/>
            <person name="Hashimoto S."/>
            <person name="Yang J."/>
            <person name="Lee Y."/>
            <person name="Matsushima K."/>
            <person name="Sugano S."/>
            <person name="Sakaizumi M."/>
            <person name="Narita T."/>
            <person name="Ohishi K."/>
            <person name="Haga S."/>
            <person name="Ohta F."/>
            <person name="Nomoto H."/>
            <person name="Nogata K."/>
            <person name="Morishita T."/>
            <person name="Endo T."/>
            <person name="Shin-I T."/>
            <person name="Takeda H."/>
            <person name="Morishita S."/>
            <person name="Kohara Y."/>
        </authorList>
    </citation>
    <scope>NUCLEOTIDE SEQUENCE [LARGE SCALE GENOMIC DNA]</scope>
    <source>
        <strain evidence="14 15">Hd-rR</strain>
    </source>
</reference>
<proteinExistence type="inferred from homology"/>
<dbReference type="GO" id="GO:0000932">
    <property type="term" value="C:P-body"/>
    <property type="evidence" value="ECO:0007669"/>
    <property type="project" value="UniProtKB-SubCell"/>
</dbReference>
<dbReference type="InterPro" id="IPR047187">
    <property type="entry name" value="SF1_C_Upf1"/>
</dbReference>
<evidence type="ECO:0000256" key="6">
    <source>
        <dbReference type="ARBA" id="ARBA00022801"/>
    </source>
</evidence>
<dbReference type="Pfam" id="PF13087">
    <property type="entry name" value="AAA_12"/>
    <property type="match status" value="1"/>
</dbReference>
<evidence type="ECO:0000313" key="15">
    <source>
        <dbReference type="Proteomes" id="UP000001038"/>
    </source>
</evidence>
<dbReference type="InterPro" id="IPR045055">
    <property type="entry name" value="DNA2/NAM7-like"/>
</dbReference>
<keyword evidence="8" id="KW-0067">ATP-binding</keyword>
<dbReference type="InterPro" id="IPR027417">
    <property type="entry name" value="P-loop_NTPase"/>
</dbReference>
<dbReference type="Bgee" id="ENSORLG00000023540">
    <property type="expression patterns" value="Expressed in testis and 2 other cell types or tissues"/>
</dbReference>